<dbReference type="EMBL" id="BKCP01007626">
    <property type="protein sequence ID" value="GER46730.1"/>
    <property type="molecule type" value="Genomic_DNA"/>
</dbReference>
<dbReference type="AlphaFoldDB" id="A0A5A7QNH9"/>
<keyword evidence="2" id="KW-1185">Reference proteome</keyword>
<reference evidence="2" key="1">
    <citation type="journal article" date="2019" name="Curr. Biol.">
        <title>Genome Sequence of Striga asiatica Provides Insight into the Evolution of Plant Parasitism.</title>
        <authorList>
            <person name="Yoshida S."/>
            <person name="Kim S."/>
            <person name="Wafula E.K."/>
            <person name="Tanskanen J."/>
            <person name="Kim Y.M."/>
            <person name="Honaas L."/>
            <person name="Yang Z."/>
            <person name="Spallek T."/>
            <person name="Conn C.E."/>
            <person name="Ichihashi Y."/>
            <person name="Cheong K."/>
            <person name="Cui S."/>
            <person name="Der J.P."/>
            <person name="Gundlach H."/>
            <person name="Jiao Y."/>
            <person name="Hori C."/>
            <person name="Ishida J.K."/>
            <person name="Kasahara H."/>
            <person name="Kiba T."/>
            <person name="Kim M.S."/>
            <person name="Koo N."/>
            <person name="Laohavisit A."/>
            <person name="Lee Y.H."/>
            <person name="Lumba S."/>
            <person name="McCourt P."/>
            <person name="Mortimer J.C."/>
            <person name="Mutuku J.M."/>
            <person name="Nomura T."/>
            <person name="Sasaki-Sekimoto Y."/>
            <person name="Seto Y."/>
            <person name="Wang Y."/>
            <person name="Wakatake T."/>
            <person name="Sakakibara H."/>
            <person name="Demura T."/>
            <person name="Yamaguchi S."/>
            <person name="Yoneyama K."/>
            <person name="Manabe R.I."/>
            <person name="Nelson D.C."/>
            <person name="Schulman A.H."/>
            <person name="Timko M.P."/>
            <person name="dePamphilis C.W."/>
            <person name="Choi D."/>
            <person name="Shirasu K."/>
        </authorList>
    </citation>
    <scope>NUCLEOTIDE SEQUENCE [LARGE SCALE GENOMIC DNA]</scope>
    <source>
        <strain evidence="2">cv. UVA1</strain>
    </source>
</reference>
<evidence type="ECO:0000313" key="2">
    <source>
        <dbReference type="Proteomes" id="UP000325081"/>
    </source>
</evidence>
<dbReference type="Proteomes" id="UP000325081">
    <property type="component" value="Unassembled WGS sequence"/>
</dbReference>
<comment type="caution">
    <text evidence="1">The sequence shown here is derived from an EMBL/GenBank/DDBJ whole genome shotgun (WGS) entry which is preliminary data.</text>
</comment>
<accession>A0A5A7QNH9</accession>
<evidence type="ECO:0000313" key="1">
    <source>
        <dbReference type="EMBL" id="GER46730.1"/>
    </source>
</evidence>
<organism evidence="1 2">
    <name type="scientific">Striga asiatica</name>
    <name type="common">Asiatic witchweed</name>
    <name type="synonym">Buchnera asiatica</name>
    <dbReference type="NCBI Taxonomy" id="4170"/>
    <lineage>
        <taxon>Eukaryota</taxon>
        <taxon>Viridiplantae</taxon>
        <taxon>Streptophyta</taxon>
        <taxon>Embryophyta</taxon>
        <taxon>Tracheophyta</taxon>
        <taxon>Spermatophyta</taxon>
        <taxon>Magnoliopsida</taxon>
        <taxon>eudicotyledons</taxon>
        <taxon>Gunneridae</taxon>
        <taxon>Pentapetalae</taxon>
        <taxon>asterids</taxon>
        <taxon>lamiids</taxon>
        <taxon>Lamiales</taxon>
        <taxon>Orobanchaceae</taxon>
        <taxon>Buchnereae</taxon>
        <taxon>Striga</taxon>
    </lineage>
</organism>
<sequence>MLPGASLLSLSMLECSAFGASVFLLLFGINQVQDDYNSLAEVWKLADDTVVVSHISEGSLLRLSDTSDAIVLLHPRPRLAGKSSIDYDAICKLAEIPNLRKCPTDDDSKHLENRRGYAWRISFWREYSTTSSRISNYNCVYNNGTDANTIR</sequence>
<protein>
    <submittedName>
        <fullName evidence="1">Nematode resistance protein</fullName>
    </submittedName>
</protein>
<dbReference type="OrthoDB" id="188455at2759"/>
<name>A0A5A7QNH9_STRAF</name>
<gene>
    <name evidence="1" type="ORF">STAS_23776</name>
</gene>
<proteinExistence type="predicted"/>